<dbReference type="PANTHER" id="PTHR42807">
    <property type="entry name" value="GLUTARYL-COA DEHYDROGENASE, MITOCHONDRIAL"/>
    <property type="match status" value="1"/>
</dbReference>
<name>A0A078MTK5_9MICC</name>
<dbReference type="PATRIC" id="fig|1461584.3.peg.2947"/>
<evidence type="ECO:0000259" key="9">
    <source>
        <dbReference type="Pfam" id="PF02770"/>
    </source>
</evidence>
<evidence type="ECO:0000256" key="3">
    <source>
        <dbReference type="ARBA" id="ARBA00022630"/>
    </source>
</evidence>
<evidence type="ECO:0000259" key="10">
    <source>
        <dbReference type="Pfam" id="PF02771"/>
    </source>
</evidence>
<dbReference type="InterPro" id="IPR009075">
    <property type="entry name" value="AcylCo_DH/oxidase_C"/>
</dbReference>
<dbReference type="GO" id="GO:0046949">
    <property type="term" value="P:fatty-acyl-CoA biosynthetic process"/>
    <property type="evidence" value="ECO:0007669"/>
    <property type="project" value="TreeGrafter"/>
</dbReference>
<dbReference type="InterPro" id="IPR006091">
    <property type="entry name" value="Acyl-CoA_Oxase/DH_mid-dom"/>
</dbReference>
<dbReference type="InterPro" id="IPR036250">
    <property type="entry name" value="AcylCo_DH-like_C"/>
</dbReference>
<comment type="similarity">
    <text evidence="2 7">Belongs to the acyl-CoA dehydrogenase family.</text>
</comment>
<dbReference type="Gene3D" id="1.20.140.10">
    <property type="entry name" value="Butyryl-CoA Dehydrogenase, subunit A, domain 3"/>
    <property type="match status" value="1"/>
</dbReference>
<keyword evidence="4 7" id="KW-0274">FAD</keyword>
<dbReference type="InterPro" id="IPR013786">
    <property type="entry name" value="AcylCoA_DH/ox_N"/>
</dbReference>
<dbReference type="InterPro" id="IPR009100">
    <property type="entry name" value="AcylCoA_DH/oxidase_NM_dom_sf"/>
</dbReference>
<keyword evidence="6 7" id="KW-0560">Oxidoreductase</keyword>
<dbReference type="AlphaFoldDB" id="A0A078MTK5"/>
<feature type="domain" description="Acyl-CoA dehydrogenase/oxidase C-terminal" evidence="8">
    <location>
        <begin position="238"/>
        <end position="385"/>
    </location>
</feature>
<dbReference type="SUPFAM" id="SSF56645">
    <property type="entry name" value="Acyl-CoA dehydrogenase NM domain-like"/>
    <property type="match status" value="1"/>
</dbReference>
<feature type="domain" description="Acyl-CoA oxidase/dehydrogenase middle" evidence="9">
    <location>
        <begin position="136"/>
        <end position="226"/>
    </location>
</feature>
<dbReference type="GO" id="GO:0004361">
    <property type="term" value="F:glutaryl-CoA dehydrogenase activity"/>
    <property type="evidence" value="ECO:0007669"/>
    <property type="project" value="TreeGrafter"/>
</dbReference>
<dbReference type="GO" id="GO:0050660">
    <property type="term" value="F:flavin adenine dinucleotide binding"/>
    <property type="evidence" value="ECO:0007669"/>
    <property type="project" value="InterPro"/>
</dbReference>
<evidence type="ECO:0000313" key="11">
    <source>
        <dbReference type="EMBL" id="CEA09599.1"/>
    </source>
</evidence>
<dbReference type="Pfam" id="PF00441">
    <property type="entry name" value="Acyl-CoA_dh_1"/>
    <property type="match status" value="1"/>
</dbReference>
<organism evidence="11">
    <name type="scientific">Arthrobacter saudimassiliensis</name>
    <dbReference type="NCBI Taxonomy" id="1461584"/>
    <lineage>
        <taxon>Bacteria</taxon>
        <taxon>Bacillati</taxon>
        <taxon>Actinomycetota</taxon>
        <taxon>Actinomycetes</taxon>
        <taxon>Micrococcales</taxon>
        <taxon>Micrococcaceae</taxon>
        <taxon>Arthrobacter</taxon>
    </lineage>
</organism>
<keyword evidence="5" id="KW-0809">Transit peptide</keyword>
<evidence type="ECO:0000256" key="4">
    <source>
        <dbReference type="ARBA" id="ARBA00022827"/>
    </source>
</evidence>
<dbReference type="Pfam" id="PF02770">
    <property type="entry name" value="Acyl-CoA_dh_M"/>
    <property type="match status" value="1"/>
</dbReference>
<gene>
    <name evidence="11" type="primary">acdA_5</name>
    <name evidence="11" type="ORF">BN1051_02971</name>
</gene>
<sequence length="392" mass="42086">MTTTTETGGSLDLLGIDSLLSAEELQLRSRVRGFVDSEIRPNIAGWYDTAVFPLEIVPKMAELGLLGMHIKGYGCPGRSAVEYGLAAMELEAGDSGLRTFVSVQGSLAMSAIAKHGSEEQKNEWLPRMAAGEAIGCFGLTEPTAGSDPGNMLTFARRDGADWVISGAKRWIGLASVAQVAVIWAMTDDGVRGFLVPTGTPGFKATAITQKLSMRASIQCDIELTDVRVPDTAMLPGAKGLRGPFECLNEARYGIIWGAMGAARDSYETVLAYAGERLQFDKPLAGYQLTQEKLVNMALEIAKGTLLALQIGRLKDAGQLQKHQISAGKLNNCREAIAICREARTILGGNGITLDYSPLRHAANLESVRTYEGTDEVHTLILGQHLTGIQAFR</sequence>
<evidence type="ECO:0000256" key="7">
    <source>
        <dbReference type="RuleBase" id="RU362125"/>
    </source>
</evidence>
<dbReference type="Gene3D" id="2.40.110.10">
    <property type="entry name" value="Butyryl-CoA Dehydrogenase, subunit A, domain 2"/>
    <property type="match status" value="1"/>
</dbReference>
<evidence type="ECO:0000259" key="8">
    <source>
        <dbReference type="Pfam" id="PF00441"/>
    </source>
</evidence>
<dbReference type="PANTHER" id="PTHR42807:SF1">
    <property type="entry name" value="GLUTARYL-COA DEHYDROGENASE, MITOCHONDRIAL"/>
    <property type="match status" value="1"/>
</dbReference>
<comment type="cofactor">
    <cofactor evidence="1 7">
        <name>FAD</name>
        <dbReference type="ChEBI" id="CHEBI:57692"/>
    </cofactor>
</comment>
<dbReference type="SUPFAM" id="SSF47203">
    <property type="entry name" value="Acyl-CoA dehydrogenase C-terminal domain-like"/>
    <property type="match status" value="1"/>
</dbReference>
<protein>
    <submittedName>
        <fullName evidence="11">Acyl-CoA dehydrogenase</fullName>
    </submittedName>
</protein>
<accession>A0A078MTK5</accession>
<reference evidence="11" key="1">
    <citation type="submission" date="2014-07" db="EMBL/GenBank/DDBJ databases">
        <authorList>
            <person name="Urmite Genomes Urmite Genomes"/>
        </authorList>
    </citation>
    <scope>NUCLEOTIDE SEQUENCE</scope>
    <source>
        <strain evidence="11">11W110_air</strain>
    </source>
</reference>
<evidence type="ECO:0000256" key="1">
    <source>
        <dbReference type="ARBA" id="ARBA00001974"/>
    </source>
</evidence>
<dbReference type="Pfam" id="PF02771">
    <property type="entry name" value="Acyl-CoA_dh_N"/>
    <property type="match status" value="1"/>
</dbReference>
<dbReference type="FunFam" id="1.10.540.10:FF:000026">
    <property type="entry name" value="Acyl-CoA dehydrogenase medium chain"/>
    <property type="match status" value="1"/>
</dbReference>
<proteinExistence type="inferred from homology"/>
<dbReference type="InterPro" id="IPR052033">
    <property type="entry name" value="Glutaryl-CoA_DH_mitochondrial"/>
</dbReference>
<dbReference type="EMBL" id="LN483072">
    <property type="protein sequence ID" value="CEA09599.1"/>
    <property type="molecule type" value="Genomic_DNA"/>
</dbReference>
<keyword evidence="3 7" id="KW-0285">Flavoprotein</keyword>
<evidence type="ECO:0000256" key="2">
    <source>
        <dbReference type="ARBA" id="ARBA00009347"/>
    </source>
</evidence>
<evidence type="ECO:0000256" key="6">
    <source>
        <dbReference type="ARBA" id="ARBA00023002"/>
    </source>
</evidence>
<dbReference type="GO" id="GO:0033539">
    <property type="term" value="P:fatty acid beta-oxidation using acyl-CoA dehydrogenase"/>
    <property type="evidence" value="ECO:0007669"/>
    <property type="project" value="TreeGrafter"/>
</dbReference>
<dbReference type="Gene3D" id="1.10.540.10">
    <property type="entry name" value="Acyl-CoA dehydrogenase/oxidase, N-terminal domain"/>
    <property type="match status" value="1"/>
</dbReference>
<evidence type="ECO:0000256" key="5">
    <source>
        <dbReference type="ARBA" id="ARBA00022946"/>
    </source>
</evidence>
<dbReference type="InterPro" id="IPR046373">
    <property type="entry name" value="Acyl-CoA_Oxase/DH_mid-dom_sf"/>
</dbReference>
<feature type="domain" description="Acyl-CoA dehydrogenase/oxidase N-terminal" evidence="10">
    <location>
        <begin position="22"/>
        <end position="132"/>
    </location>
</feature>
<dbReference type="InterPro" id="IPR037069">
    <property type="entry name" value="AcylCoA_DH/ox_N_sf"/>
</dbReference>
<dbReference type="GO" id="GO:0000062">
    <property type="term" value="F:fatty-acyl-CoA binding"/>
    <property type="evidence" value="ECO:0007669"/>
    <property type="project" value="TreeGrafter"/>
</dbReference>